<dbReference type="RefSeq" id="WP_370719932.1">
    <property type="nucleotide sequence ID" value="NZ_JBGGTQ010000007.1"/>
</dbReference>
<keyword evidence="2" id="KW-0378">Hydrolase</keyword>
<keyword evidence="3" id="KW-1185">Reference proteome</keyword>
<protein>
    <submittedName>
        <fullName evidence="2">Uma2 family endonuclease</fullName>
    </submittedName>
</protein>
<dbReference type="PANTHER" id="PTHR35400:SF3">
    <property type="entry name" value="SLL1072 PROTEIN"/>
    <property type="match status" value="1"/>
</dbReference>
<keyword evidence="2" id="KW-0540">Nuclease</keyword>
<name>A0ABV4I4U6_9ACTN</name>
<gene>
    <name evidence="2" type="ORF">AB2L28_15770</name>
</gene>
<evidence type="ECO:0000259" key="1">
    <source>
        <dbReference type="Pfam" id="PF05685"/>
    </source>
</evidence>
<organism evidence="2 3">
    <name type="scientific">Kineococcus mangrovi</name>
    <dbReference type="NCBI Taxonomy" id="1660183"/>
    <lineage>
        <taxon>Bacteria</taxon>
        <taxon>Bacillati</taxon>
        <taxon>Actinomycetota</taxon>
        <taxon>Actinomycetes</taxon>
        <taxon>Kineosporiales</taxon>
        <taxon>Kineosporiaceae</taxon>
        <taxon>Kineococcus</taxon>
    </lineage>
</organism>
<dbReference type="Pfam" id="PF05685">
    <property type="entry name" value="Uma2"/>
    <property type="match status" value="1"/>
</dbReference>
<accession>A0ABV4I4U6</accession>
<dbReference type="EMBL" id="JBGGTQ010000007">
    <property type="protein sequence ID" value="MEZ0493696.1"/>
    <property type="molecule type" value="Genomic_DNA"/>
</dbReference>
<feature type="domain" description="Putative restriction endonuclease" evidence="1">
    <location>
        <begin position="13"/>
        <end position="157"/>
    </location>
</feature>
<dbReference type="CDD" id="cd06260">
    <property type="entry name" value="DUF820-like"/>
    <property type="match status" value="1"/>
</dbReference>
<dbReference type="InterPro" id="IPR008538">
    <property type="entry name" value="Uma2"/>
</dbReference>
<dbReference type="InterPro" id="IPR011335">
    <property type="entry name" value="Restrct_endonuc-II-like"/>
</dbReference>
<proteinExistence type="predicted"/>
<comment type="caution">
    <text evidence="2">The sequence shown here is derived from an EMBL/GenBank/DDBJ whole genome shotgun (WGS) entry which is preliminary data.</text>
</comment>
<keyword evidence="2" id="KW-0255">Endonuclease</keyword>
<sequence>MTVSIGTSLPLHLEDLPQDEGGPRIELVDGGLLVTPLAGPGHQYVVGELHNALRAVAPAGWTVLPGANVVRRGAQDRLLIPDVLVVETAVLSEDSPYVDPSDVLLAVEVESPSTKSTDRLLKRELYGQWRIPSYWIVDTQACTVTRLRLGEERRYEVGDPDGSWLSSVDVGGVWAR</sequence>
<dbReference type="SUPFAM" id="SSF52980">
    <property type="entry name" value="Restriction endonuclease-like"/>
    <property type="match status" value="1"/>
</dbReference>
<evidence type="ECO:0000313" key="2">
    <source>
        <dbReference type="EMBL" id="MEZ0493696.1"/>
    </source>
</evidence>
<evidence type="ECO:0000313" key="3">
    <source>
        <dbReference type="Proteomes" id="UP001566476"/>
    </source>
</evidence>
<dbReference type="Proteomes" id="UP001566476">
    <property type="component" value="Unassembled WGS sequence"/>
</dbReference>
<dbReference type="PANTHER" id="PTHR35400">
    <property type="entry name" value="SLR1083 PROTEIN"/>
    <property type="match status" value="1"/>
</dbReference>
<reference evidence="2 3" key="1">
    <citation type="submission" date="2024-07" db="EMBL/GenBank/DDBJ databases">
        <authorList>
            <person name="Thanompreechachai J."/>
            <person name="Duangmal K."/>
        </authorList>
    </citation>
    <scope>NUCLEOTIDE SEQUENCE [LARGE SCALE GENOMIC DNA]</scope>
    <source>
        <strain evidence="2 3">TBRC 1896</strain>
    </source>
</reference>
<dbReference type="InterPro" id="IPR012296">
    <property type="entry name" value="Nuclease_put_TT1808"/>
</dbReference>
<dbReference type="Gene3D" id="3.90.1570.10">
    <property type="entry name" value="tt1808, chain A"/>
    <property type="match status" value="1"/>
</dbReference>
<dbReference type="GO" id="GO:0004519">
    <property type="term" value="F:endonuclease activity"/>
    <property type="evidence" value="ECO:0007669"/>
    <property type="project" value="UniProtKB-KW"/>
</dbReference>